<dbReference type="Pfam" id="PF05699">
    <property type="entry name" value="Dimer_Tnp_hAT"/>
    <property type="match status" value="1"/>
</dbReference>
<dbReference type="InterPro" id="IPR052035">
    <property type="entry name" value="ZnF_BED_domain_contain"/>
</dbReference>
<dbReference type="GO" id="GO:0008270">
    <property type="term" value="F:zinc ion binding"/>
    <property type="evidence" value="ECO:0007669"/>
    <property type="project" value="UniProtKB-KW"/>
</dbReference>
<evidence type="ECO:0000256" key="8">
    <source>
        <dbReference type="ARBA" id="ARBA00023242"/>
    </source>
</evidence>
<dbReference type="EMBL" id="JAHWGI010001416">
    <property type="protein sequence ID" value="KAK3930942.1"/>
    <property type="molecule type" value="Genomic_DNA"/>
</dbReference>
<feature type="domain" description="BED-type" evidence="10">
    <location>
        <begin position="6"/>
        <end position="44"/>
    </location>
</feature>
<reference evidence="12" key="2">
    <citation type="journal article" date="2023" name="BMC Genomics">
        <title>Pest status, molecular evolution, and epigenetic factors derived from the genome assembly of Frankliniella fusca, a thysanopteran phytovirus vector.</title>
        <authorList>
            <person name="Catto M.A."/>
            <person name="Labadie P.E."/>
            <person name="Jacobson A.L."/>
            <person name="Kennedy G.G."/>
            <person name="Srinivasan R."/>
            <person name="Hunt B.G."/>
        </authorList>
    </citation>
    <scope>NUCLEOTIDE SEQUENCE</scope>
    <source>
        <strain evidence="12">PL_HMW_Pooled</strain>
    </source>
</reference>
<dbReference type="GO" id="GO:0009791">
    <property type="term" value="P:post-embryonic development"/>
    <property type="evidence" value="ECO:0007669"/>
    <property type="project" value="UniProtKB-ARBA"/>
</dbReference>
<dbReference type="InterPro" id="IPR003656">
    <property type="entry name" value="Znf_BED"/>
</dbReference>
<keyword evidence="3" id="KW-0863">Zinc-finger</keyword>
<dbReference type="SUPFAM" id="SSF53098">
    <property type="entry name" value="Ribonuclease H-like"/>
    <property type="match status" value="1"/>
</dbReference>
<reference evidence="12" key="1">
    <citation type="submission" date="2021-07" db="EMBL/GenBank/DDBJ databases">
        <authorList>
            <person name="Catto M.A."/>
            <person name="Jacobson A."/>
            <person name="Kennedy G."/>
            <person name="Labadie P."/>
            <person name="Hunt B.G."/>
            <person name="Srinivasan R."/>
        </authorList>
    </citation>
    <scope>NUCLEOTIDE SEQUENCE</scope>
    <source>
        <strain evidence="12">PL_HMW_Pooled</strain>
        <tissue evidence="12">Head</tissue>
    </source>
</reference>
<protein>
    <submittedName>
        <fullName evidence="12">Zinc finger BED domain-containing protein 4</fullName>
    </submittedName>
</protein>
<dbReference type="SMART" id="SM00614">
    <property type="entry name" value="ZnF_BED"/>
    <property type="match status" value="1"/>
</dbReference>
<evidence type="ECO:0000256" key="5">
    <source>
        <dbReference type="ARBA" id="ARBA00023015"/>
    </source>
</evidence>
<feature type="region of interest" description="Disordered" evidence="9">
    <location>
        <begin position="39"/>
        <end position="145"/>
    </location>
</feature>
<keyword evidence="7" id="KW-0804">Transcription</keyword>
<keyword evidence="4" id="KW-0862">Zinc</keyword>
<evidence type="ECO:0000256" key="4">
    <source>
        <dbReference type="ARBA" id="ARBA00022833"/>
    </source>
</evidence>
<keyword evidence="2" id="KW-0479">Metal-binding</keyword>
<dbReference type="Pfam" id="PF02892">
    <property type="entry name" value="zf-BED"/>
    <property type="match status" value="1"/>
</dbReference>
<evidence type="ECO:0000256" key="6">
    <source>
        <dbReference type="ARBA" id="ARBA00023125"/>
    </source>
</evidence>
<feature type="compositionally biased region" description="Gly residues" evidence="9">
    <location>
        <begin position="103"/>
        <end position="113"/>
    </location>
</feature>
<dbReference type="SUPFAM" id="SSF57667">
    <property type="entry name" value="beta-beta-alpha zinc fingers"/>
    <property type="match status" value="1"/>
</dbReference>
<dbReference type="Proteomes" id="UP001219518">
    <property type="component" value="Unassembled WGS sequence"/>
</dbReference>
<name>A0AAE1HZU6_9NEOP</name>
<evidence type="ECO:0000259" key="10">
    <source>
        <dbReference type="Pfam" id="PF02892"/>
    </source>
</evidence>
<gene>
    <name evidence="12" type="ORF">KUF71_024854</name>
</gene>
<dbReference type="PANTHER" id="PTHR46481:SF10">
    <property type="entry name" value="ZINC FINGER BED DOMAIN-CONTAINING PROTEIN 39"/>
    <property type="match status" value="1"/>
</dbReference>
<keyword evidence="6" id="KW-0238">DNA-binding</keyword>
<accession>A0AAE1HZU6</accession>
<keyword evidence="13" id="KW-1185">Reference proteome</keyword>
<feature type="compositionally biased region" description="Low complexity" evidence="9">
    <location>
        <begin position="85"/>
        <end position="102"/>
    </location>
</feature>
<sequence length="570" mass="63477">MAPPKSDIWKYWNKHGDKKEKKAQCKTCFKIYASSNGTTNLWKHSASHGILRPGKATADGTNYDTNEEETDNPQVLPDGDEQARARTPTTPVPAGTGAPAGTSSGGRGSGGSAQGQKRTRTTVSTPQATLEDTIKRSRSFQEGGSRSARLEDALLFMVVKDNLALSTPEKEGFRYFAKEAVPLWTPISRKTLTSRMEDKYESLHRVVSDAMAEVETISLTADCWTDMHSNNITFSHTSNLFSDALKRVQREQGRTEGTFLRLTQEVPTRWNSGYLMIDKFIEMFGIIALVSMEFPDLNMVTNLELQSLRVVRDLLRPFHLVTAEMSAEKVTTASKVIPLLHILTNKVSDMVVPPTETVGNALKTFLLSELHRRFKDVEHNMPLAIATLLDPRFMKMYFKQPIALARTMSKVEDFVKAEIRREATEAEVEAQTAAATQTLEAAPAGCHGQGLWGDHDTFIATRHTAATSDDPAGKARIQLRSFLDRAPAPRSSNPLTVWEGIKQVYPQLYKLARRYLSILATSVPCERQFSHCGAIMDDQGSRLTPTHLSHRVFLGAVDTNLWRKNSYSKS</sequence>
<evidence type="ECO:0000313" key="13">
    <source>
        <dbReference type="Proteomes" id="UP001219518"/>
    </source>
</evidence>
<evidence type="ECO:0000256" key="2">
    <source>
        <dbReference type="ARBA" id="ARBA00022723"/>
    </source>
</evidence>
<proteinExistence type="predicted"/>
<comment type="subcellular location">
    <subcellularLocation>
        <location evidence="1">Nucleus</location>
    </subcellularLocation>
</comment>
<evidence type="ECO:0000259" key="11">
    <source>
        <dbReference type="Pfam" id="PF05699"/>
    </source>
</evidence>
<dbReference type="GO" id="GO:0003677">
    <property type="term" value="F:DNA binding"/>
    <property type="evidence" value="ECO:0007669"/>
    <property type="project" value="UniProtKB-KW"/>
</dbReference>
<keyword evidence="8" id="KW-0539">Nucleus</keyword>
<dbReference type="GO" id="GO:0046983">
    <property type="term" value="F:protein dimerization activity"/>
    <property type="evidence" value="ECO:0007669"/>
    <property type="project" value="InterPro"/>
</dbReference>
<evidence type="ECO:0000256" key="3">
    <source>
        <dbReference type="ARBA" id="ARBA00022771"/>
    </source>
</evidence>
<dbReference type="InterPro" id="IPR008906">
    <property type="entry name" value="HATC_C_dom"/>
</dbReference>
<feature type="domain" description="HAT C-terminal dimerisation" evidence="11">
    <location>
        <begin position="479"/>
        <end position="550"/>
    </location>
</feature>
<evidence type="ECO:0000313" key="12">
    <source>
        <dbReference type="EMBL" id="KAK3930942.1"/>
    </source>
</evidence>
<dbReference type="InterPro" id="IPR036236">
    <property type="entry name" value="Znf_C2H2_sf"/>
</dbReference>
<feature type="compositionally biased region" description="Polar residues" evidence="9">
    <location>
        <begin position="121"/>
        <end position="130"/>
    </location>
</feature>
<keyword evidence="5" id="KW-0805">Transcription regulation</keyword>
<organism evidence="12 13">
    <name type="scientific">Frankliniella fusca</name>
    <dbReference type="NCBI Taxonomy" id="407009"/>
    <lineage>
        <taxon>Eukaryota</taxon>
        <taxon>Metazoa</taxon>
        <taxon>Ecdysozoa</taxon>
        <taxon>Arthropoda</taxon>
        <taxon>Hexapoda</taxon>
        <taxon>Insecta</taxon>
        <taxon>Pterygota</taxon>
        <taxon>Neoptera</taxon>
        <taxon>Paraneoptera</taxon>
        <taxon>Thysanoptera</taxon>
        <taxon>Terebrantia</taxon>
        <taxon>Thripoidea</taxon>
        <taxon>Thripidae</taxon>
        <taxon>Frankliniella</taxon>
    </lineage>
</organism>
<evidence type="ECO:0000256" key="7">
    <source>
        <dbReference type="ARBA" id="ARBA00023163"/>
    </source>
</evidence>
<dbReference type="GO" id="GO:0005634">
    <property type="term" value="C:nucleus"/>
    <property type="evidence" value="ECO:0007669"/>
    <property type="project" value="UniProtKB-SubCell"/>
</dbReference>
<dbReference type="PANTHER" id="PTHR46481">
    <property type="entry name" value="ZINC FINGER BED DOMAIN-CONTAINING PROTEIN 4"/>
    <property type="match status" value="1"/>
</dbReference>
<evidence type="ECO:0000256" key="9">
    <source>
        <dbReference type="SAM" id="MobiDB-lite"/>
    </source>
</evidence>
<dbReference type="InterPro" id="IPR012337">
    <property type="entry name" value="RNaseH-like_sf"/>
</dbReference>
<evidence type="ECO:0000256" key="1">
    <source>
        <dbReference type="ARBA" id="ARBA00004123"/>
    </source>
</evidence>
<dbReference type="AlphaFoldDB" id="A0AAE1HZU6"/>
<comment type="caution">
    <text evidence="12">The sequence shown here is derived from an EMBL/GenBank/DDBJ whole genome shotgun (WGS) entry which is preliminary data.</text>
</comment>